<evidence type="ECO:0000256" key="1">
    <source>
        <dbReference type="SAM" id="Phobius"/>
    </source>
</evidence>
<keyword evidence="1" id="KW-0812">Transmembrane</keyword>
<feature type="transmembrane region" description="Helical" evidence="1">
    <location>
        <begin position="44"/>
        <end position="65"/>
    </location>
</feature>
<dbReference type="RefSeq" id="WP_006228815.1">
    <property type="nucleotide sequence ID" value="NZ_PYMJ01000003.1"/>
</dbReference>
<evidence type="ECO:0000313" key="3">
    <source>
        <dbReference type="Proteomes" id="UP000240987"/>
    </source>
</evidence>
<dbReference type="Proteomes" id="UP000240987">
    <property type="component" value="Unassembled WGS sequence"/>
</dbReference>
<organism evidence="2 3">
    <name type="scientific">Photobacterium frigidiphilum</name>
    <dbReference type="NCBI Taxonomy" id="264736"/>
    <lineage>
        <taxon>Bacteria</taxon>
        <taxon>Pseudomonadati</taxon>
        <taxon>Pseudomonadota</taxon>
        <taxon>Gammaproteobacteria</taxon>
        <taxon>Vibrionales</taxon>
        <taxon>Vibrionaceae</taxon>
        <taxon>Photobacterium</taxon>
    </lineage>
</organism>
<proteinExistence type="predicted"/>
<dbReference type="EMBL" id="PYMJ01000003">
    <property type="protein sequence ID" value="PSU50453.1"/>
    <property type="molecule type" value="Genomic_DNA"/>
</dbReference>
<comment type="caution">
    <text evidence="2">The sequence shown here is derived from an EMBL/GenBank/DDBJ whole genome shotgun (WGS) entry which is preliminary data.</text>
</comment>
<protein>
    <submittedName>
        <fullName evidence="2">Uncharacterized protein</fullName>
    </submittedName>
</protein>
<gene>
    <name evidence="2" type="ORF">C9J12_03760</name>
</gene>
<feature type="transmembrane region" description="Helical" evidence="1">
    <location>
        <begin position="12"/>
        <end position="32"/>
    </location>
</feature>
<keyword evidence="1" id="KW-1133">Transmembrane helix</keyword>
<sequence>MAQAQHPIIKVFKILHIIGLVLFLAGTISLFMTDIGQNVTGMVVISSLIGLGLVLISPFPIALVFQWANNNK</sequence>
<evidence type="ECO:0000313" key="2">
    <source>
        <dbReference type="EMBL" id="PSU50453.1"/>
    </source>
</evidence>
<dbReference type="OrthoDB" id="6271685at2"/>
<dbReference type="AlphaFoldDB" id="A0A2T3JNA7"/>
<keyword evidence="1" id="KW-0472">Membrane</keyword>
<accession>A0A2T3JNA7</accession>
<name>A0A2T3JNA7_9GAMM</name>
<reference evidence="2 3" key="1">
    <citation type="submission" date="2018-01" db="EMBL/GenBank/DDBJ databases">
        <title>Whole genome sequencing of Histamine producing bacteria.</title>
        <authorList>
            <person name="Butler K."/>
        </authorList>
    </citation>
    <scope>NUCLEOTIDE SEQUENCE [LARGE SCALE GENOMIC DNA]</scope>
    <source>
        <strain evidence="2 3">JCM 12947</strain>
    </source>
</reference>
<keyword evidence="3" id="KW-1185">Reference proteome</keyword>